<accession>A0A494W9S8</accession>
<dbReference type="CDD" id="cd08010">
    <property type="entry name" value="MltG_like"/>
    <property type="match status" value="1"/>
</dbReference>
<evidence type="ECO:0000313" key="8">
    <source>
        <dbReference type="EMBL" id="BBD96939.1"/>
    </source>
</evidence>
<organism evidence="8 9">
    <name type="scientific">Sphingobium amiense</name>
    <dbReference type="NCBI Taxonomy" id="135719"/>
    <lineage>
        <taxon>Bacteria</taxon>
        <taxon>Pseudomonadati</taxon>
        <taxon>Pseudomonadota</taxon>
        <taxon>Alphaproteobacteria</taxon>
        <taxon>Sphingomonadales</taxon>
        <taxon>Sphingomonadaceae</taxon>
        <taxon>Sphingobium</taxon>
    </lineage>
</organism>
<dbReference type="GO" id="GO:0009252">
    <property type="term" value="P:peptidoglycan biosynthetic process"/>
    <property type="evidence" value="ECO:0007669"/>
    <property type="project" value="UniProtKB-UniRule"/>
</dbReference>
<sequence>MARQLRSTPMRRFGLAVLLVVLATSAFVAFRFVHGWTEQGPATQDIGITVPEGASLSDAAVLLKREGAVRSADAFLTRAKIFGGARPIKAGEFVIPAGASNSDILSILQGGKTVTRLVTIPEGMPSILVYERLMANDQLTGTIDVPEEGSVLPDSYAFDKGEPRAAVLKRMQAAMDRELARLWAGRAKGLMVKTPKEAVILASIVEKETAVPAERPKVAAVYYNRLRTNMMLQADPTIIYPITRGKPLGRRIRKSEIAAVNDYNTYAMTGLPKGPIANPGKLSIFAVLHPEATKALYFVADGKGGHIFADTYQQHNENVRKWFEIRRARGEL</sequence>
<gene>
    <name evidence="7" type="primary">mltG</name>
    <name evidence="8" type="ORF">SAMIE_1004400</name>
</gene>
<keyword evidence="9" id="KW-1185">Reference proteome</keyword>
<dbReference type="Pfam" id="PF02618">
    <property type="entry name" value="YceG"/>
    <property type="match status" value="1"/>
</dbReference>
<evidence type="ECO:0000256" key="3">
    <source>
        <dbReference type="ARBA" id="ARBA00022989"/>
    </source>
</evidence>
<keyword evidence="4 7" id="KW-0472">Membrane</keyword>
<keyword evidence="3 7" id="KW-1133">Transmembrane helix</keyword>
<dbReference type="PANTHER" id="PTHR30518">
    <property type="entry name" value="ENDOLYTIC MUREIN TRANSGLYCOSYLASE"/>
    <property type="match status" value="1"/>
</dbReference>
<dbReference type="GO" id="GO:0071555">
    <property type="term" value="P:cell wall organization"/>
    <property type="evidence" value="ECO:0007669"/>
    <property type="project" value="UniProtKB-KW"/>
</dbReference>
<keyword evidence="2 7" id="KW-0812">Transmembrane</keyword>
<name>A0A494W9S8_9SPHN</name>
<keyword evidence="6 7" id="KW-0961">Cell wall biogenesis/degradation</keyword>
<evidence type="ECO:0000313" key="9">
    <source>
        <dbReference type="Proteomes" id="UP000279959"/>
    </source>
</evidence>
<evidence type="ECO:0000256" key="4">
    <source>
        <dbReference type="ARBA" id="ARBA00023136"/>
    </source>
</evidence>
<dbReference type="NCBIfam" id="TIGR00247">
    <property type="entry name" value="endolytic transglycosylase MltG"/>
    <property type="match status" value="1"/>
</dbReference>
<evidence type="ECO:0000256" key="6">
    <source>
        <dbReference type="ARBA" id="ARBA00023316"/>
    </source>
</evidence>
<dbReference type="EMBL" id="AP018664">
    <property type="protein sequence ID" value="BBD96939.1"/>
    <property type="molecule type" value="Genomic_DNA"/>
</dbReference>
<feature type="site" description="Important for catalytic activity" evidence="7">
    <location>
        <position position="208"/>
    </location>
</feature>
<dbReference type="HAMAP" id="MF_02065">
    <property type="entry name" value="MltG"/>
    <property type="match status" value="1"/>
</dbReference>
<keyword evidence="5 7" id="KW-0456">Lyase</keyword>
<evidence type="ECO:0000256" key="2">
    <source>
        <dbReference type="ARBA" id="ARBA00022692"/>
    </source>
</evidence>
<dbReference type="GO" id="GO:0005886">
    <property type="term" value="C:plasma membrane"/>
    <property type="evidence" value="ECO:0007669"/>
    <property type="project" value="UniProtKB-UniRule"/>
</dbReference>
<dbReference type="Gene3D" id="3.30.160.60">
    <property type="entry name" value="Classic Zinc Finger"/>
    <property type="match status" value="1"/>
</dbReference>
<dbReference type="KEGG" id="sami:SAMIE_1004400"/>
<keyword evidence="7" id="KW-0997">Cell inner membrane</keyword>
<comment type="similarity">
    <text evidence="7">Belongs to the transglycosylase MltG family.</text>
</comment>
<keyword evidence="1 7" id="KW-1003">Cell membrane</keyword>
<reference evidence="8 9" key="1">
    <citation type="submission" date="2018-05" db="EMBL/GenBank/DDBJ databases">
        <title>Complete Genome Sequence of the Nonylphenol-Degrading Bacterium Sphingobium amiense DSM 16289T.</title>
        <authorList>
            <person name="Ootsuka M."/>
            <person name="Nishizawa T."/>
            <person name="Ohta H."/>
        </authorList>
    </citation>
    <scope>NUCLEOTIDE SEQUENCE [LARGE SCALE GENOMIC DNA]</scope>
    <source>
        <strain evidence="8 9">DSM 16289</strain>
    </source>
</reference>
<proteinExistence type="inferred from homology"/>
<comment type="catalytic activity">
    <reaction evidence="7">
        <text>a peptidoglycan chain = a peptidoglycan chain with N-acetyl-1,6-anhydromuramyl-[peptide] at the reducing end + a peptidoglycan chain with N-acetylglucosamine at the non-reducing end.</text>
        <dbReference type="EC" id="4.2.2.29"/>
    </reaction>
</comment>
<dbReference type="InterPro" id="IPR003770">
    <property type="entry name" value="MLTG-like"/>
</dbReference>
<dbReference type="PANTHER" id="PTHR30518:SF2">
    <property type="entry name" value="ENDOLYTIC MUREIN TRANSGLYCOSYLASE"/>
    <property type="match status" value="1"/>
</dbReference>
<protein>
    <recommendedName>
        <fullName evidence="7">Endolytic murein transglycosylase</fullName>
        <ecNumber evidence="7">4.2.2.29</ecNumber>
    </recommendedName>
    <alternativeName>
        <fullName evidence="7">Peptidoglycan lytic transglycosylase</fullName>
    </alternativeName>
    <alternativeName>
        <fullName evidence="7">Peptidoglycan polymerization terminase</fullName>
    </alternativeName>
</protein>
<dbReference type="Proteomes" id="UP000279959">
    <property type="component" value="Chromosome"/>
</dbReference>
<evidence type="ECO:0000256" key="7">
    <source>
        <dbReference type="HAMAP-Rule" id="MF_02065"/>
    </source>
</evidence>
<dbReference type="Gene3D" id="3.30.1490.480">
    <property type="entry name" value="Endolytic murein transglycosylase"/>
    <property type="match status" value="1"/>
</dbReference>
<evidence type="ECO:0000256" key="5">
    <source>
        <dbReference type="ARBA" id="ARBA00023239"/>
    </source>
</evidence>
<evidence type="ECO:0000256" key="1">
    <source>
        <dbReference type="ARBA" id="ARBA00022475"/>
    </source>
</evidence>
<dbReference type="GO" id="GO:0008932">
    <property type="term" value="F:lytic endotransglycosylase activity"/>
    <property type="evidence" value="ECO:0007669"/>
    <property type="project" value="UniProtKB-UniRule"/>
</dbReference>
<comment type="function">
    <text evidence="7">Functions as a peptidoglycan terminase that cleaves nascent peptidoglycan strands endolytically to terminate their elongation.</text>
</comment>
<dbReference type="EC" id="4.2.2.29" evidence="7"/>
<dbReference type="AlphaFoldDB" id="A0A494W9S8"/>